<protein>
    <recommendedName>
        <fullName evidence="2">F-box protein AT5G49610-like beta-propeller domain-containing protein</fullName>
    </recommendedName>
</protein>
<accession>A0A6G1C4D7</accession>
<name>A0A6G1C4D7_9ORYZ</name>
<dbReference type="InterPro" id="IPR056594">
    <property type="entry name" value="AT5G49610-like_b-prop"/>
</dbReference>
<feature type="region of interest" description="Disordered" evidence="1">
    <location>
        <begin position="467"/>
        <end position="549"/>
    </location>
</feature>
<dbReference type="Proteomes" id="UP000479710">
    <property type="component" value="Unassembled WGS sequence"/>
</dbReference>
<feature type="region of interest" description="Disordered" evidence="1">
    <location>
        <begin position="1"/>
        <end position="20"/>
    </location>
</feature>
<dbReference type="Gene3D" id="3.50.7.10">
    <property type="entry name" value="GroEL"/>
    <property type="match status" value="2"/>
</dbReference>
<keyword evidence="4" id="KW-1185">Reference proteome</keyword>
<feature type="domain" description="F-box protein AT5G49610-like beta-propeller" evidence="2">
    <location>
        <begin position="132"/>
        <end position="322"/>
    </location>
</feature>
<dbReference type="AlphaFoldDB" id="A0A6G1C4D7"/>
<dbReference type="InterPro" id="IPR027409">
    <property type="entry name" value="GroEL-like_apical_dom_sf"/>
</dbReference>
<dbReference type="PANTHER" id="PTHR33207">
    <property type="entry name" value="F-BOX DOMAIN CONTAINING PROTEIN-RELATED"/>
    <property type="match status" value="1"/>
</dbReference>
<comment type="caution">
    <text evidence="3">The sequence shown here is derived from an EMBL/GenBank/DDBJ whole genome shotgun (WGS) entry which is preliminary data.</text>
</comment>
<evidence type="ECO:0000313" key="3">
    <source>
        <dbReference type="EMBL" id="KAF0895525.1"/>
    </source>
</evidence>
<feature type="compositionally biased region" description="Basic and acidic residues" evidence="1">
    <location>
        <begin position="519"/>
        <end position="549"/>
    </location>
</feature>
<organism evidence="3 4">
    <name type="scientific">Oryza meyeriana var. granulata</name>
    <dbReference type="NCBI Taxonomy" id="110450"/>
    <lineage>
        <taxon>Eukaryota</taxon>
        <taxon>Viridiplantae</taxon>
        <taxon>Streptophyta</taxon>
        <taxon>Embryophyta</taxon>
        <taxon>Tracheophyta</taxon>
        <taxon>Spermatophyta</taxon>
        <taxon>Magnoliopsida</taxon>
        <taxon>Liliopsida</taxon>
        <taxon>Poales</taxon>
        <taxon>Poaceae</taxon>
        <taxon>BOP clade</taxon>
        <taxon>Oryzoideae</taxon>
        <taxon>Oryzeae</taxon>
        <taxon>Oryzinae</taxon>
        <taxon>Oryza</taxon>
        <taxon>Oryza meyeriana</taxon>
    </lineage>
</organism>
<reference evidence="3 4" key="1">
    <citation type="submission" date="2019-11" db="EMBL/GenBank/DDBJ databases">
        <title>Whole genome sequence of Oryza granulata.</title>
        <authorList>
            <person name="Li W."/>
        </authorList>
    </citation>
    <scope>NUCLEOTIDE SEQUENCE [LARGE SCALE GENOMIC DNA]</scope>
    <source>
        <strain evidence="4">cv. Menghai</strain>
        <tissue evidence="3">Leaf</tissue>
    </source>
</reference>
<dbReference type="OrthoDB" id="635990at2759"/>
<gene>
    <name evidence="3" type="ORF">E2562_013607</name>
</gene>
<dbReference type="SUPFAM" id="SSF52029">
    <property type="entry name" value="GroEL apical domain-like"/>
    <property type="match status" value="1"/>
</dbReference>
<dbReference type="InterPro" id="IPR036047">
    <property type="entry name" value="F-box-like_dom_sf"/>
</dbReference>
<evidence type="ECO:0000259" key="2">
    <source>
        <dbReference type="Pfam" id="PF23635"/>
    </source>
</evidence>
<evidence type="ECO:0000313" key="4">
    <source>
        <dbReference type="Proteomes" id="UP000479710"/>
    </source>
</evidence>
<evidence type="ECO:0000256" key="1">
    <source>
        <dbReference type="SAM" id="MobiDB-lite"/>
    </source>
</evidence>
<feature type="compositionally biased region" description="Basic residues" evidence="1">
    <location>
        <begin position="1"/>
        <end position="11"/>
    </location>
</feature>
<proteinExistence type="predicted"/>
<dbReference type="SUPFAM" id="SSF81383">
    <property type="entry name" value="F-box domain"/>
    <property type="match status" value="1"/>
</dbReference>
<sequence length="595" mass="65963">MRRGKKRKRAGKPSCLPAASTSSASASLASLQSVNDDVLEEILVRLPSIASLARAACACARWRALASSSAFLRRFRALHPSLLGHFATDADDELVIPTFHPSRAQFDGCSDAAVRGSDFFLTHVDANAGWRIQDCRHGRVLLANERDLLVYDPLSRRGVPIRRPRWDDPSSHFTHCLLAGDDDGDDRPDSFRVVSVEHYGEGAARAAVFSSGTGAWRYGRWDYRVINPKRPSECSYFPGMQAAGRVYWKHRDTTKLQVFDAGAMRFSYVRLPEGVHPRSKYAVGEAEDGGCCLVCLAEAPHGAVFKVWRLMIGKGSSSASWSSWKWELERRLLACEVIGKVKYPPLRHVCSVVAGVVLISFQNHAGPHRHVAFRLSNMQVCAVKAPRFGENRNANLQDLAILTRGEVTVSKDDTVILDGAGDKKAIEERAEQLRSAIEQSTSDYDKEKLQERLAKLSGGVAILKNEDHLNDKAKQEVTTEEDGNKNTKERESENNANMHEKSASGEDKQSVAEKSASGEGKRSLSEKGEKAVGKEVKTTRSQKGDSAKHEVVDKELLQVDDLRSDDDPNVFLVNDFQDPLQVDHLQRFLVQLCFI</sequence>
<dbReference type="Gene3D" id="1.20.1280.50">
    <property type="match status" value="1"/>
</dbReference>
<dbReference type="Pfam" id="PF23635">
    <property type="entry name" value="Beta-prop_AT5G49610-like"/>
    <property type="match status" value="1"/>
</dbReference>
<dbReference type="EMBL" id="SPHZ02000010">
    <property type="protein sequence ID" value="KAF0895525.1"/>
    <property type="molecule type" value="Genomic_DNA"/>
</dbReference>
<feature type="compositionally biased region" description="Basic and acidic residues" evidence="1">
    <location>
        <begin position="467"/>
        <end position="511"/>
    </location>
</feature>